<dbReference type="Proteomes" id="UP000823674">
    <property type="component" value="Chromosome A07"/>
</dbReference>
<keyword evidence="2" id="KW-1185">Reference proteome</keyword>
<protein>
    <submittedName>
        <fullName evidence="1">Uncharacterized protein</fullName>
    </submittedName>
</protein>
<organism evidence="1 2">
    <name type="scientific">Brassica rapa subsp. trilocularis</name>
    <dbReference type="NCBI Taxonomy" id="1813537"/>
    <lineage>
        <taxon>Eukaryota</taxon>
        <taxon>Viridiplantae</taxon>
        <taxon>Streptophyta</taxon>
        <taxon>Embryophyta</taxon>
        <taxon>Tracheophyta</taxon>
        <taxon>Spermatophyta</taxon>
        <taxon>Magnoliopsida</taxon>
        <taxon>eudicotyledons</taxon>
        <taxon>Gunneridae</taxon>
        <taxon>Pentapetalae</taxon>
        <taxon>rosids</taxon>
        <taxon>malvids</taxon>
        <taxon>Brassicales</taxon>
        <taxon>Brassicaceae</taxon>
        <taxon>Brassiceae</taxon>
        <taxon>Brassica</taxon>
    </lineage>
</organism>
<proteinExistence type="predicted"/>
<sequence>MSLMRRWTMLVIQKRMMRRRRSVRLSMRRGRSQQCGYKLLTDLVKRFGKIYEKMEKSKKEQMKELEKMRGDFQRDSELHKLIVRSLGYVKRRKSIIMVMVIVKVKVRKWRMIMM</sequence>
<dbReference type="EMBL" id="JADBGQ010000009">
    <property type="protein sequence ID" value="KAG5378663.1"/>
    <property type="molecule type" value="Genomic_DNA"/>
</dbReference>
<evidence type="ECO:0000313" key="1">
    <source>
        <dbReference type="EMBL" id="KAG5378663.1"/>
    </source>
</evidence>
<comment type="caution">
    <text evidence="1">The sequence shown here is derived from an EMBL/GenBank/DDBJ whole genome shotgun (WGS) entry which is preliminary data.</text>
</comment>
<dbReference type="PANTHER" id="PTHR31307">
    <property type="entry name" value="TRIHELIX TRANSCRIPTION FACTOR ASIL2"/>
    <property type="match status" value="1"/>
</dbReference>
<dbReference type="PANTHER" id="PTHR31307:SF8">
    <property type="entry name" value="ALCOHOL DEHYDROGENASE TRANSCRIPTION FACTOR MYB_SANT-LIKE FAMILY PROTEIN"/>
    <property type="match status" value="1"/>
</dbReference>
<name>A0ABQ7KWJ9_BRACM</name>
<dbReference type="InterPro" id="IPR044823">
    <property type="entry name" value="ASIL1/2-like"/>
</dbReference>
<evidence type="ECO:0000313" key="2">
    <source>
        <dbReference type="Proteomes" id="UP000823674"/>
    </source>
</evidence>
<accession>A0ABQ7KWJ9</accession>
<gene>
    <name evidence="1" type="primary">A07p011530.1_BraROA</name>
    <name evidence="1" type="ORF">IGI04_026505</name>
</gene>
<reference evidence="1 2" key="1">
    <citation type="submission" date="2021-03" db="EMBL/GenBank/DDBJ databases">
        <authorList>
            <person name="King G.J."/>
            <person name="Bancroft I."/>
            <person name="Baten A."/>
            <person name="Bloomfield J."/>
            <person name="Borpatragohain P."/>
            <person name="He Z."/>
            <person name="Irish N."/>
            <person name="Irwin J."/>
            <person name="Liu K."/>
            <person name="Mauleon R.P."/>
            <person name="Moore J."/>
            <person name="Morris R."/>
            <person name="Ostergaard L."/>
            <person name="Wang B."/>
            <person name="Wells R."/>
        </authorList>
    </citation>
    <scope>NUCLEOTIDE SEQUENCE [LARGE SCALE GENOMIC DNA]</scope>
    <source>
        <strain evidence="1">R-o-18</strain>
        <tissue evidence="1">Leaf</tissue>
    </source>
</reference>